<sequence length="287" mass="31716">MKSPIALQLFKYILLLLFLISTSAVAFEPLNTDDAGTVEAGRNQIEQYFFSINRHGNTSATPTDIVTPGEEYSGQDSAKAFPFTYTRGLTKTLEASIATTYYTQPTGNYTRFSNSMIGLKWRFLEDQENHYALAVKPTLIFPASQQQQVNGLGSAALNYGVNFIASRYWESLEVHVNLSYMHSPYNTNYAVGQSMDLNRTNILLMSFAPVLTLWPGVKVALDIGATTNPPIPEQYLNTYGLVALILSPTEDIDIGLSAMRSAANYGTVLSANDTNATRTEIGVTWRF</sequence>
<evidence type="ECO:0008006" key="4">
    <source>
        <dbReference type="Google" id="ProtNLM"/>
    </source>
</evidence>
<evidence type="ECO:0000313" key="2">
    <source>
        <dbReference type="EMBL" id="ABP34836.1"/>
    </source>
</evidence>
<dbReference type="Proteomes" id="UP000000231">
    <property type="component" value="Chromosome"/>
</dbReference>
<protein>
    <recommendedName>
        <fullName evidence="4">Transporter</fullName>
    </recommendedName>
</protein>
<keyword evidence="1" id="KW-0732">Signal</keyword>
<dbReference type="HOGENOM" id="CLU_969292_0_0_4"/>
<keyword evidence="3" id="KW-1185">Reference proteome</keyword>
<evidence type="ECO:0000313" key="3">
    <source>
        <dbReference type="Proteomes" id="UP000000231"/>
    </source>
</evidence>
<dbReference type="AlphaFoldDB" id="A4SZC2"/>
<dbReference type="KEGG" id="pnu:Pnuc_1622"/>
<feature type="chain" id="PRO_5002673721" description="Transporter" evidence="1">
    <location>
        <begin position="27"/>
        <end position="287"/>
    </location>
</feature>
<proteinExistence type="predicted"/>
<gene>
    <name evidence="2" type="ordered locus">Pnuc_1622</name>
</gene>
<dbReference type="RefSeq" id="WP_011903459.1">
    <property type="nucleotide sequence ID" value="NC_009379.1"/>
</dbReference>
<dbReference type="eggNOG" id="COG2067">
    <property type="taxonomic scope" value="Bacteria"/>
</dbReference>
<evidence type="ECO:0000256" key="1">
    <source>
        <dbReference type="SAM" id="SignalP"/>
    </source>
</evidence>
<dbReference type="EMBL" id="CP000655">
    <property type="protein sequence ID" value="ABP34836.1"/>
    <property type="molecule type" value="Genomic_DNA"/>
</dbReference>
<reference evidence="2 3" key="1">
    <citation type="journal article" date="2012" name="Stand. Genomic Sci.">
        <title>Complete genome sequence of Polynucleobacter necessarius subsp. asymbioticus type strain (QLW-P1DMWA-1(T)).</title>
        <authorList>
            <person name="Meincke L."/>
            <person name="Copeland A."/>
            <person name="Lapidus A."/>
            <person name="Lucas S."/>
            <person name="Berry K.W."/>
            <person name="Del Rio T.G."/>
            <person name="Hammon N."/>
            <person name="Dalin E."/>
            <person name="Tice H."/>
            <person name="Pitluck S."/>
            <person name="Richardson P."/>
            <person name="Bruce D."/>
            <person name="Goodwin L."/>
            <person name="Han C."/>
            <person name="Tapia R."/>
            <person name="Detter J.C."/>
            <person name="Schmutz J."/>
            <person name="Brettin T."/>
            <person name="Larimer F."/>
            <person name="Land M."/>
            <person name="Hauser L."/>
            <person name="Kyrpides N.C."/>
            <person name="Ivanova N."/>
            <person name="Goker M."/>
            <person name="Woyke T."/>
            <person name="Wu Q.L."/>
            <person name="Pockl M."/>
            <person name="Hahn M.W."/>
            <person name="Klenk H.P."/>
        </authorList>
    </citation>
    <scope>NUCLEOTIDE SEQUENCE [LARGE SCALE GENOMIC DNA]</scope>
    <source>
        <strain evidence="3">DSM 18221 / CIP 109841 / QLW-P1DMWA-1</strain>
    </source>
</reference>
<feature type="signal peptide" evidence="1">
    <location>
        <begin position="1"/>
        <end position="26"/>
    </location>
</feature>
<dbReference type="GeneID" id="31482010"/>
<organism evidence="2 3">
    <name type="scientific">Polynucleobacter asymbioticus (strain DSM 18221 / CIP 109841 / QLW-P1DMWA-1)</name>
    <name type="common">Polynucleobacter necessarius subsp. asymbioticus</name>
    <dbReference type="NCBI Taxonomy" id="312153"/>
    <lineage>
        <taxon>Bacteria</taxon>
        <taxon>Pseudomonadati</taxon>
        <taxon>Pseudomonadota</taxon>
        <taxon>Betaproteobacteria</taxon>
        <taxon>Burkholderiales</taxon>
        <taxon>Burkholderiaceae</taxon>
        <taxon>Polynucleobacter</taxon>
    </lineage>
</organism>
<name>A4SZC2_POLAQ</name>
<accession>A4SZC2</accession>